<protein>
    <submittedName>
        <fullName evidence="1">Uncharacterized protein</fullName>
    </submittedName>
</protein>
<comment type="caution">
    <text evidence="1">The sequence shown here is derived from an EMBL/GenBank/DDBJ whole genome shotgun (WGS) entry which is preliminary data.</text>
</comment>
<gene>
    <name evidence="1" type="ORF">LCGC14_2710410</name>
</gene>
<feature type="non-terminal residue" evidence="1">
    <location>
        <position position="1"/>
    </location>
</feature>
<reference evidence="1" key="1">
    <citation type="journal article" date="2015" name="Nature">
        <title>Complex archaea that bridge the gap between prokaryotes and eukaryotes.</title>
        <authorList>
            <person name="Spang A."/>
            <person name="Saw J.H."/>
            <person name="Jorgensen S.L."/>
            <person name="Zaremba-Niedzwiedzka K."/>
            <person name="Martijn J."/>
            <person name="Lind A.E."/>
            <person name="van Eijk R."/>
            <person name="Schleper C."/>
            <person name="Guy L."/>
            <person name="Ettema T.J."/>
        </authorList>
    </citation>
    <scope>NUCLEOTIDE SEQUENCE</scope>
</reference>
<dbReference type="AlphaFoldDB" id="A0A0F8ZD04"/>
<evidence type="ECO:0000313" key="1">
    <source>
        <dbReference type="EMBL" id="KKK91687.1"/>
    </source>
</evidence>
<sequence length="140" mass="15418">DYLFEVGEGKPFEGANSKGEPNAGIRYPIICTGVLEGDAEGKGKKQMFTCYIHSEGAISFSKRFLMACLGYESDSEGELRFNAETQGQDWKVDPTPDAPYVGEMWKKVQGSTLIIHTSVKLGDDGQKQQQWNGFSPLSDV</sequence>
<organism evidence="1">
    <name type="scientific">marine sediment metagenome</name>
    <dbReference type="NCBI Taxonomy" id="412755"/>
    <lineage>
        <taxon>unclassified sequences</taxon>
        <taxon>metagenomes</taxon>
        <taxon>ecological metagenomes</taxon>
    </lineage>
</organism>
<proteinExistence type="predicted"/>
<name>A0A0F8ZD04_9ZZZZ</name>
<dbReference type="EMBL" id="LAZR01048541">
    <property type="protein sequence ID" value="KKK91687.1"/>
    <property type="molecule type" value="Genomic_DNA"/>
</dbReference>
<accession>A0A0F8ZD04</accession>